<comment type="caution">
    <text evidence="7">The sequence shown here is derived from an EMBL/GenBank/DDBJ whole genome shotgun (WGS) entry which is preliminary data.</text>
</comment>
<evidence type="ECO:0000313" key="8">
    <source>
        <dbReference type="Proteomes" id="UP000256424"/>
    </source>
</evidence>
<dbReference type="InterPro" id="IPR006665">
    <property type="entry name" value="OmpA-like"/>
</dbReference>
<dbReference type="GO" id="GO:0009279">
    <property type="term" value="C:cell outer membrane"/>
    <property type="evidence" value="ECO:0007669"/>
    <property type="project" value="UniProtKB-SubCell"/>
</dbReference>
<evidence type="ECO:0000256" key="5">
    <source>
        <dbReference type="SAM" id="MobiDB-lite"/>
    </source>
</evidence>
<dbReference type="Proteomes" id="UP000256424">
    <property type="component" value="Unassembled WGS sequence"/>
</dbReference>
<evidence type="ECO:0000256" key="4">
    <source>
        <dbReference type="PROSITE-ProRule" id="PRU00473"/>
    </source>
</evidence>
<evidence type="ECO:0000256" key="3">
    <source>
        <dbReference type="ARBA" id="ARBA00023237"/>
    </source>
</evidence>
<comment type="subcellular location">
    <subcellularLocation>
        <location evidence="1">Cell outer membrane</location>
    </subcellularLocation>
</comment>
<dbReference type="OrthoDB" id="9809164at2"/>
<reference evidence="7 8" key="1">
    <citation type="submission" date="2018-04" db="EMBL/GenBank/DDBJ databases">
        <title>Novel Campyloabacter and Helicobacter Species and Strains.</title>
        <authorList>
            <person name="Mannion A.J."/>
            <person name="Shen Z."/>
            <person name="Fox J.G."/>
        </authorList>
    </citation>
    <scope>NUCLEOTIDE SEQUENCE [LARGE SCALE GENOMIC DNA]</scope>
    <source>
        <strain evidence="7 8">MIT 97-5075</strain>
    </source>
</reference>
<feature type="compositionally biased region" description="Polar residues" evidence="5">
    <location>
        <begin position="23"/>
        <end position="49"/>
    </location>
</feature>
<organism evidence="7 8">
    <name type="scientific">Helicobacter aurati</name>
    <dbReference type="NCBI Taxonomy" id="137778"/>
    <lineage>
        <taxon>Bacteria</taxon>
        <taxon>Pseudomonadati</taxon>
        <taxon>Campylobacterota</taxon>
        <taxon>Epsilonproteobacteria</taxon>
        <taxon>Campylobacterales</taxon>
        <taxon>Helicobacteraceae</taxon>
        <taxon>Helicobacter</taxon>
    </lineage>
</organism>
<feature type="region of interest" description="Disordered" evidence="5">
    <location>
        <begin position="1"/>
        <end position="58"/>
    </location>
</feature>
<dbReference type="CDD" id="cd07185">
    <property type="entry name" value="OmpA_C-like"/>
    <property type="match status" value="1"/>
</dbReference>
<dbReference type="PRINTS" id="PR01021">
    <property type="entry name" value="OMPADOMAIN"/>
</dbReference>
<keyword evidence="8" id="KW-1185">Reference proteome</keyword>
<dbReference type="InterPro" id="IPR036737">
    <property type="entry name" value="OmpA-like_sf"/>
</dbReference>
<sequence length="174" mass="19367">MPVPGPNGGNLGNEANGADYRADSNSNNFSNRDTSENQNSKYVDNNNNVEGEDSVDGDYSATIPADSLYTIYFDFDRYNIRNDMKPYIKADAEYIKQQDIKAVVLQGNTDEFGTDEYNFALGQKRAVSVRDALVLQGLPRNMFSTVSFGASKPVCKEKSPECHAKNRRTDIVEK</sequence>
<dbReference type="Pfam" id="PF00691">
    <property type="entry name" value="OmpA"/>
    <property type="match status" value="1"/>
</dbReference>
<evidence type="ECO:0000259" key="6">
    <source>
        <dbReference type="PROSITE" id="PS51123"/>
    </source>
</evidence>
<dbReference type="PANTHER" id="PTHR30329">
    <property type="entry name" value="STATOR ELEMENT OF FLAGELLAR MOTOR COMPLEX"/>
    <property type="match status" value="1"/>
</dbReference>
<dbReference type="Gene3D" id="3.30.1330.60">
    <property type="entry name" value="OmpA-like domain"/>
    <property type="match status" value="1"/>
</dbReference>
<keyword evidence="2 4" id="KW-0472">Membrane</keyword>
<dbReference type="InterPro" id="IPR050330">
    <property type="entry name" value="Bact_OuterMem_StrucFunc"/>
</dbReference>
<dbReference type="InterPro" id="IPR006664">
    <property type="entry name" value="OMP_bac"/>
</dbReference>
<evidence type="ECO:0000256" key="2">
    <source>
        <dbReference type="ARBA" id="ARBA00023136"/>
    </source>
</evidence>
<feature type="compositionally biased region" description="Gly residues" evidence="5">
    <location>
        <begin position="1"/>
        <end position="11"/>
    </location>
</feature>
<evidence type="ECO:0000313" key="7">
    <source>
        <dbReference type="EMBL" id="RDU71981.1"/>
    </source>
</evidence>
<gene>
    <name evidence="7" type="ORF">CQA66_05570</name>
</gene>
<evidence type="ECO:0000256" key="1">
    <source>
        <dbReference type="ARBA" id="ARBA00004442"/>
    </source>
</evidence>
<accession>A0A3D8J5B7</accession>
<dbReference type="AlphaFoldDB" id="A0A3D8J5B7"/>
<dbReference type="PANTHER" id="PTHR30329:SF21">
    <property type="entry name" value="LIPOPROTEIN YIAD-RELATED"/>
    <property type="match status" value="1"/>
</dbReference>
<dbReference type="PROSITE" id="PS51123">
    <property type="entry name" value="OMPA_2"/>
    <property type="match status" value="1"/>
</dbReference>
<feature type="domain" description="OmpA-like" evidence="6">
    <location>
        <begin position="59"/>
        <end position="174"/>
    </location>
</feature>
<name>A0A3D8J5B7_9HELI</name>
<dbReference type="EMBL" id="NXLW01000009">
    <property type="protein sequence ID" value="RDU71981.1"/>
    <property type="molecule type" value="Genomic_DNA"/>
</dbReference>
<proteinExistence type="predicted"/>
<keyword evidence="3" id="KW-0998">Cell outer membrane</keyword>
<dbReference type="SUPFAM" id="SSF103088">
    <property type="entry name" value="OmpA-like"/>
    <property type="match status" value="1"/>
</dbReference>
<protein>
    <recommendedName>
        <fullName evidence="6">OmpA-like domain-containing protein</fullName>
    </recommendedName>
</protein>